<dbReference type="Proteomes" id="UP000287969">
    <property type="component" value="Chromosome"/>
</dbReference>
<dbReference type="InterPro" id="IPR035472">
    <property type="entry name" value="RpiR-like_SIS"/>
</dbReference>
<reference evidence="3" key="1">
    <citation type="submission" date="2019-01" db="EMBL/GenBank/DDBJ databases">
        <title>Draft genomes of a novel of Sporanaerobacter strains.</title>
        <authorList>
            <person name="Ma S."/>
        </authorList>
    </citation>
    <scope>NUCLEOTIDE SEQUENCE [LARGE SCALE GENOMIC DNA]</scope>
    <source>
        <strain evidence="3">NJN-17</strain>
    </source>
</reference>
<dbReference type="NCBIfam" id="NF002805">
    <property type="entry name" value="PRK02947.1"/>
    <property type="match status" value="1"/>
</dbReference>
<dbReference type="InterPro" id="IPR050099">
    <property type="entry name" value="SIS_GmhA/DiaA_subfam"/>
</dbReference>
<dbReference type="GO" id="GO:0097367">
    <property type="term" value="F:carbohydrate derivative binding"/>
    <property type="evidence" value="ECO:0007669"/>
    <property type="project" value="InterPro"/>
</dbReference>
<dbReference type="SUPFAM" id="SSF53697">
    <property type="entry name" value="SIS domain"/>
    <property type="match status" value="1"/>
</dbReference>
<dbReference type="PANTHER" id="PTHR30390">
    <property type="entry name" value="SEDOHEPTULOSE 7-PHOSPHATE ISOMERASE / DNAA INITIATOR-ASSOCIATING FACTOR FOR REPLICATION INITIATION"/>
    <property type="match status" value="1"/>
</dbReference>
<accession>A0A410QFF5</accession>
<keyword evidence="3" id="KW-1185">Reference proteome</keyword>
<organism evidence="2 3">
    <name type="scientific">Acidilutibacter cellobiosedens</name>
    <dbReference type="NCBI Taxonomy" id="2507161"/>
    <lineage>
        <taxon>Bacteria</taxon>
        <taxon>Bacillati</taxon>
        <taxon>Bacillota</taxon>
        <taxon>Tissierellia</taxon>
        <taxon>Tissierellales</taxon>
        <taxon>Acidilutibacteraceae</taxon>
        <taxon>Acidilutibacter</taxon>
    </lineage>
</organism>
<dbReference type="PROSITE" id="PS51464">
    <property type="entry name" value="SIS"/>
    <property type="match status" value="1"/>
</dbReference>
<dbReference type="Gene3D" id="3.40.50.10490">
    <property type="entry name" value="Glucose-6-phosphate isomerase like protein, domain 1"/>
    <property type="match status" value="1"/>
</dbReference>
<dbReference type="CDD" id="cd05013">
    <property type="entry name" value="SIS_RpiR"/>
    <property type="match status" value="1"/>
</dbReference>
<dbReference type="AlphaFoldDB" id="A0A410QFF5"/>
<keyword evidence="2" id="KW-0413">Isomerase</keyword>
<dbReference type="GO" id="GO:0016853">
    <property type="term" value="F:isomerase activity"/>
    <property type="evidence" value="ECO:0007669"/>
    <property type="project" value="UniProtKB-KW"/>
</dbReference>
<dbReference type="GO" id="GO:1901135">
    <property type="term" value="P:carbohydrate derivative metabolic process"/>
    <property type="evidence" value="ECO:0007669"/>
    <property type="project" value="InterPro"/>
</dbReference>
<proteinExistence type="predicted"/>
<dbReference type="Pfam" id="PF13580">
    <property type="entry name" value="SIS_2"/>
    <property type="match status" value="1"/>
</dbReference>
<evidence type="ECO:0000259" key="1">
    <source>
        <dbReference type="PROSITE" id="PS51464"/>
    </source>
</evidence>
<dbReference type="OrthoDB" id="9805185at2"/>
<dbReference type="EMBL" id="CP035282">
    <property type="protein sequence ID" value="QAT62812.1"/>
    <property type="molecule type" value="Genomic_DNA"/>
</dbReference>
<protein>
    <submittedName>
        <fullName evidence="2">Sugar isomerase domain-containing protein</fullName>
    </submittedName>
</protein>
<name>A0A410QFF5_9FIRM</name>
<dbReference type="InterPro" id="IPR046348">
    <property type="entry name" value="SIS_dom_sf"/>
</dbReference>
<gene>
    <name evidence="2" type="ORF">EQM13_15170</name>
</gene>
<dbReference type="PANTHER" id="PTHR30390:SF7">
    <property type="entry name" value="PHOSPHOHEPTOSE ISOMERASE"/>
    <property type="match status" value="1"/>
</dbReference>
<evidence type="ECO:0000313" key="2">
    <source>
        <dbReference type="EMBL" id="QAT62812.1"/>
    </source>
</evidence>
<dbReference type="InterPro" id="IPR001347">
    <property type="entry name" value="SIS_dom"/>
</dbReference>
<feature type="domain" description="SIS" evidence="1">
    <location>
        <begin position="32"/>
        <end position="204"/>
    </location>
</feature>
<sequence length="235" mass="25486">MGYELYFDIIEKMIKDVKETQGDNIRNAGKIIADSIMAGGILQTFGSGHSYAGAIEIAGRAGGLIPAKALEEYSRGKYEMIEGVGTKFMEQVDIRDNDCFVLISNSGRNPMSIEIADIVKQKGNKIIVVTSLDVSKTMTSRHSSGKKLYEFADVILDNKGVEGDAAVSLPGMPNKICGTSSVTAAILLNATILESVEIMLSRGYVPPVYLSANIDGGPEHNLNLLEKYADRLYRK</sequence>
<dbReference type="KEGG" id="spoa:EQM13_15170"/>
<dbReference type="RefSeq" id="WP_071140721.1">
    <property type="nucleotide sequence ID" value="NZ_CP035282.1"/>
</dbReference>
<evidence type="ECO:0000313" key="3">
    <source>
        <dbReference type="Proteomes" id="UP000287969"/>
    </source>
</evidence>